<evidence type="ECO:0000256" key="5">
    <source>
        <dbReference type="ARBA" id="ARBA00022692"/>
    </source>
</evidence>
<dbReference type="OrthoDB" id="9798714at2"/>
<keyword evidence="9" id="KW-1133">Transmembrane helix</keyword>
<dbReference type="Pfam" id="PF01963">
    <property type="entry name" value="TraB_PrgY_gumN"/>
    <property type="match status" value="2"/>
</dbReference>
<dbReference type="AlphaFoldDB" id="A0A4V1WG91"/>
<sequence>MRHCLSLFIAILSFHSVGQNKVIDRSNYQLLWEISRADMQGKAFLFGTYHSNDNDVFEFPDALYSALHEAEAVVLETDITEFMLDESTISPDVGYSKSYLLEWIVPARGADKVTYTAYGSDEGRPQFIDMYFKQVADNCSKAFHPLETIEDQLKIGLNNLLDPNAPKNIRLISRSELKQKYLEGNARDLHKYTRNSTLEFIDLYKDLIVDRNIKMTNGIDTLIHQYKSSFIAVGASHLLGSRGIVPLLRQKGYTVKVVKSEFTKKKSQAEIDLQQCNQYNYLDQRYGASLKFGGKPAVKELGNADRLIQYQELGQGNIYSLSIYNYGVEVNLTKNVRNYFLDPELSISRFDSLILEDNSKAYQGLVTLNDGTKEWVRVFKKKNVLYTLSAKGGYRFMNSNRHLNFFNGFKFSGDPTDESFSEKVISESQTMQLKFPKNYFSETRTLDFDNVWDTKWINPLNGEILYAYESIMTDNTISHTHEEFGDYILTRYHSDSVKIENERHVKGEYLLKSYTAQVNGYTVYGKIRQTGNVIQFIEYIGNDKIRKDEFLNSFDTLYSFPEINEEVEVKNEDFETLMTKDGFKMEVLDLDGKQFRETKNYTFTDAKTSIAYHVLVKKFHSWAFSQKKVKDLLTDQIVWPSEDLNYEIDTSFYLDAQNPFMEFSIYYPDSENKFKGKATLVGKNIVIANLTYPQKAEEQYKNLSFLDSLKFMVNDAISMHEINVPKLKNEIMINGGMAVEELIIEGHVGDSMLTQMLEWPAQFWNSFDEDGILLSSVVYAKDWENSDKKLLEYWRERTTSKNQFVTVSALYNLQKMRRAADYMTVVNEAKTNKINAIDFYKVLAITDPKDKFLEEVWPVFAELLEDSLSWNISFTIPTLLEKPFFQAYFTSEKFIKAITKDTQPPWAAFRYFEIMYEYGIPKEQFSKMLTEWNKNSNDHKVGSIAAWKTIIGEKTSGKVKRLVKKDAAVAISYAKVMAVSETPIYGLLSFEQMIGYIAFDHYKDAYFDKNKSLKFIENRIIRIDNKQIEFALFKVIENDKVYFMARALPENRILPSYGAFGNNTFFVYGSEEYQPKKIEEELVKKILE</sequence>
<keyword evidence="8" id="KW-0378">Hydrolase</keyword>
<evidence type="ECO:0000256" key="10">
    <source>
        <dbReference type="ARBA" id="ARBA00023049"/>
    </source>
</evidence>
<name>A0A4V1WG91_9FLAO</name>
<keyword evidence="6" id="KW-0479">Metal-binding</keyword>
<keyword evidence="11" id="KW-0472">Membrane</keyword>
<comment type="cofactor">
    <cofactor evidence="2">
        <name>Co(2+)</name>
        <dbReference type="ChEBI" id="CHEBI:48828"/>
    </cofactor>
</comment>
<dbReference type="GO" id="GO:0046872">
    <property type="term" value="F:metal ion binding"/>
    <property type="evidence" value="ECO:0007669"/>
    <property type="project" value="UniProtKB-KW"/>
</dbReference>
<evidence type="ECO:0000256" key="2">
    <source>
        <dbReference type="ARBA" id="ARBA00001941"/>
    </source>
</evidence>
<keyword evidence="10" id="KW-0482">Metalloprotease</keyword>
<evidence type="ECO:0000313" key="13">
    <source>
        <dbReference type="EMBL" id="RYM35881.1"/>
    </source>
</evidence>
<evidence type="ECO:0000256" key="7">
    <source>
        <dbReference type="ARBA" id="ARBA00022729"/>
    </source>
</evidence>
<evidence type="ECO:0000256" key="4">
    <source>
        <dbReference type="ARBA" id="ARBA00022670"/>
    </source>
</evidence>
<organism evidence="13 14">
    <name type="scientific">Brumimicrobium glaciale</name>
    <dbReference type="NCBI Taxonomy" id="200475"/>
    <lineage>
        <taxon>Bacteria</taxon>
        <taxon>Pseudomonadati</taxon>
        <taxon>Bacteroidota</taxon>
        <taxon>Flavobacteriia</taxon>
        <taxon>Flavobacteriales</taxon>
        <taxon>Crocinitomicaceae</taxon>
        <taxon>Brumimicrobium</taxon>
    </lineage>
</organism>
<evidence type="ECO:0000256" key="3">
    <source>
        <dbReference type="ARBA" id="ARBA00004479"/>
    </source>
</evidence>
<keyword evidence="14" id="KW-1185">Reference proteome</keyword>
<dbReference type="GO" id="GO:0030178">
    <property type="term" value="P:negative regulation of Wnt signaling pathway"/>
    <property type="evidence" value="ECO:0007669"/>
    <property type="project" value="InterPro"/>
</dbReference>
<keyword evidence="4" id="KW-0645">Protease</keyword>
<evidence type="ECO:0000256" key="1">
    <source>
        <dbReference type="ARBA" id="ARBA00001936"/>
    </source>
</evidence>
<keyword evidence="12" id="KW-0325">Glycoprotein</keyword>
<accession>A0A4V1WG91</accession>
<dbReference type="GO" id="GO:0006508">
    <property type="term" value="P:proteolysis"/>
    <property type="evidence" value="ECO:0007669"/>
    <property type="project" value="UniProtKB-KW"/>
</dbReference>
<comment type="caution">
    <text evidence="13">The sequence shown here is derived from an EMBL/GenBank/DDBJ whole genome shotgun (WGS) entry which is preliminary data.</text>
</comment>
<keyword evidence="5" id="KW-0812">Transmembrane</keyword>
<evidence type="ECO:0000256" key="12">
    <source>
        <dbReference type="ARBA" id="ARBA00023180"/>
    </source>
</evidence>
<dbReference type="InterPro" id="IPR002816">
    <property type="entry name" value="TraB/PrgY/GumN_fam"/>
</dbReference>
<protein>
    <submittedName>
        <fullName evidence="13">TraB/GumN family protein</fullName>
    </submittedName>
</protein>
<evidence type="ECO:0000256" key="6">
    <source>
        <dbReference type="ARBA" id="ARBA00022723"/>
    </source>
</evidence>
<dbReference type="PANTHER" id="PTHR31120">
    <property type="entry name" value="METALLOPROTEASE TIKI"/>
    <property type="match status" value="1"/>
</dbReference>
<evidence type="ECO:0000256" key="9">
    <source>
        <dbReference type="ARBA" id="ARBA00022989"/>
    </source>
</evidence>
<gene>
    <name evidence="13" type="ORF">ERX46_02485</name>
</gene>
<evidence type="ECO:0000256" key="11">
    <source>
        <dbReference type="ARBA" id="ARBA00023136"/>
    </source>
</evidence>
<keyword evidence="7" id="KW-0732">Signal</keyword>
<dbReference type="GO" id="GO:0016020">
    <property type="term" value="C:membrane"/>
    <property type="evidence" value="ECO:0007669"/>
    <property type="project" value="UniProtKB-SubCell"/>
</dbReference>
<evidence type="ECO:0000256" key="8">
    <source>
        <dbReference type="ARBA" id="ARBA00022801"/>
    </source>
</evidence>
<dbReference type="Proteomes" id="UP000293952">
    <property type="component" value="Unassembled WGS sequence"/>
</dbReference>
<proteinExistence type="predicted"/>
<comment type="subcellular location">
    <subcellularLocation>
        <location evidence="3">Membrane</location>
        <topology evidence="3">Single-pass type I membrane protein</topology>
    </subcellularLocation>
</comment>
<dbReference type="InterPro" id="IPR040230">
    <property type="entry name" value="TIKI1/2-like"/>
</dbReference>
<dbReference type="RefSeq" id="WP_130092247.1">
    <property type="nucleotide sequence ID" value="NZ_SETE01000001.1"/>
</dbReference>
<comment type="cofactor">
    <cofactor evidence="1">
        <name>Mn(2+)</name>
        <dbReference type="ChEBI" id="CHEBI:29035"/>
    </cofactor>
</comment>
<dbReference type="GO" id="GO:0004222">
    <property type="term" value="F:metalloendopeptidase activity"/>
    <property type="evidence" value="ECO:0007669"/>
    <property type="project" value="TreeGrafter"/>
</dbReference>
<dbReference type="CDD" id="cd14789">
    <property type="entry name" value="Tiki"/>
    <property type="match status" value="1"/>
</dbReference>
<evidence type="ECO:0000313" key="14">
    <source>
        <dbReference type="Proteomes" id="UP000293952"/>
    </source>
</evidence>
<dbReference type="EMBL" id="SETE01000001">
    <property type="protein sequence ID" value="RYM35881.1"/>
    <property type="molecule type" value="Genomic_DNA"/>
</dbReference>
<reference evidence="13 14" key="1">
    <citation type="submission" date="2019-02" db="EMBL/GenBank/DDBJ databases">
        <title>Genome sequence of the sea-ice species Brumimicrobium glaciale.</title>
        <authorList>
            <person name="Bowman J.P."/>
        </authorList>
    </citation>
    <scope>NUCLEOTIDE SEQUENCE [LARGE SCALE GENOMIC DNA]</scope>
    <source>
        <strain evidence="13 14">IC156</strain>
    </source>
</reference>
<dbReference type="PANTHER" id="PTHR31120:SF6">
    <property type="entry name" value="METALLOPROTEASE TIKI HOMOLOG"/>
    <property type="match status" value="1"/>
</dbReference>